<organism evidence="1 2">
    <name type="scientific">Turicibacter faecis</name>
    <dbReference type="NCBI Taxonomy" id="2963365"/>
    <lineage>
        <taxon>Bacteria</taxon>
        <taxon>Bacillati</taxon>
        <taxon>Bacillota</taxon>
        <taxon>Erysipelotrichia</taxon>
        <taxon>Erysipelotrichales</taxon>
        <taxon>Turicibacteraceae</taxon>
        <taxon>Turicibacter</taxon>
    </lineage>
</organism>
<dbReference type="EMBL" id="AP028127">
    <property type="protein sequence ID" value="BEH91958.1"/>
    <property type="molecule type" value="Genomic_DNA"/>
</dbReference>
<name>A0ABM8IL00_9FIRM</name>
<proteinExistence type="predicted"/>
<evidence type="ECO:0000313" key="1">
    <source>
        <dbReference type="EMBL" id="BEH91958.1"/>
    </source>
</evidence>
<gene>
    <name evidence="1" type="ORF">T23_20600</name>
</gene>
<dbReference type="Proteomes" id="UP001432099">
    <property type="component" value="Chromosome"/>
</dbReference>
<dbReference type="RefSeq" id="WP_338506609.1">
    <property type="nucleotide sequence ID" value="NZ_AP028127.1"/>
</dbReference>
<reference evidence="1" key="1">
    <citation type="journal article" date="2024" name="Int. J. Syst. Evol. Microbiol.">
        <title>Turicibacter faecis sp. nov., isolated from faeces of heart failure mouse model.</title>
        <authorList>
            <person name="Imamura Y."/>
            <person name="Motooka D."/>
            <person name="Nakajima Y."/>
            <person name="Ito S."/>
            <person name="Kitakaze M."/>
            <person name="Iida T."/>
            <person name="Nakamura S."/>
        </authorList>
    </citation>
    <scope>NUCLEOTIDE SEQUENCE</scope>
    <source>
        <strain evidence="1">TC023</strain>
    </source>
</reference>
<evidence type="ECO:0000313" key="2">
    <source>
        <dbReference type="Proteomes" id="UP001432099"/>
    </source>
</evidence>
<accession>A0ABM8IL00</accession>
<protein>
    <submittedName>
        <fullName evidence="1">Uncharacterized protein</fullName>
    </submittedName>
</protein>
<sequence length="143" mass="16859">MIKDVINEITQQLKQVNITHISVNRAPLQRLYQTLETHAIIPENYFSYFVSYGLLFLHLDTHQKLKENSDDRQCKKIILYGDLFYSLYYDYTIRHAFPLIKNNIFQHLKNYEITSMTHSGADKVLNGWVRIIAEEEGYDGISN</sequence>
<keyword evidence="2" id="KW-1185">Reference proteome</keyword>